<dbReference type="Proteomes" id="UP000032266">
    <property type="component" value="Chromosome"/>
</dbReference>
<feature type="transmembrane region" description="Helical" evidence="1">
    <location>
        <begin position="34"/>
        <end position="54"/>
    </location>
</feature>
<dbReference type="EMBL" id="CP007142">
    <property type="protein sequence ID" value="AJQ96231.1"/>
    <property type="molecule type" value="Genomic_DNA"/>
</dbReference>
<name>A0A0C5VPT6_9GAMM</name>
<organism evidence="2 3">
    <name type="scientific">Gynuella sunshinyii YC6258</name>
    <dbReference type="NCBI Taxonomy" id="1445510"/>
    <lineage>
        <taxon>Bacteria</taxon>
        <taxon>Pseudomonadati</taxon>
        <taxon>Pseudomonadota</taxon>
        <taxon>Gammaproteobacteria</taxon>
        <taxon>Oceanospirillales</taxon>
        <taxon>Saccharospirillaceae</taxon>
        <taxon>Gynuella</taxon>
    </lineage>
</organism>
<reference evidence="2 3" key="1">
    <citation type="submission" date="2014-01" db="EMBL/GenBank/DDBJ databases">
        <title>Full genme sequencing of cellulolytic bacterium Gynuella sunshinyii YC6258T gen. nov., sp. nov.</title>
        <authorList>
            <person name="Khan H."/>
            <person name="Chung E.J."/>
            <person name="Chung Y.R."/>
        </authorList>
    </citation>
    <scope>NUCLEOTIDE SEQUENCE [LARGE SCALE GENOMIC DNA]</scope>
    <source>
        <strain evidence="2 3">YC6258</strain>
    </source>
</reference>
<protein>
    <submittedName>
        <fullName evidence="2">Uncharacterized protein</fullName>
    </submittedName>
</protein>
<keyword evidence="1" id="KW-0472">Membrane</keyword>
<keyword evidence="1" id="KW-1133">Transmembrane helix</keyword>
<accession>A0A0C5VPT6</accession>
<keyword evidence="3" id="KW-1185">Reference proteome</keyword>
<dbReference type="KEGG" id="gsn:YC6258_04197"/>
<keyword evidence="1" id="KW-0812">Transmembrane</keyword>
<dbReference type="STRING" id="1445510.YC6258_04197"/>
<dbReference type="HOGENOM" id="CLU_2752170_0_0_6"/>
<evidence type="ECO:0000313" key="2">
    <source>
        <dbReference type="EMBL" id="AJQ96231.1"/>
    </source>
</evidence>
<sequence length="70" mass="8063">MDSDAFMIDDHLSMKQETCGDLADVGFSMRTRTWVSDLSMVFIFIIINSTINPFEKISNQYRDSRADHTP</sequence>
<proteinExistence type="predicted"/>
<evidence type="ECO:0000256" key="1">
    <source>
        <dbReference type="SAM" id="Phobius"/>
    </source>
</evidence>
<gene>
    <name evidence="2" type="ORF">YC6258_04197</name>
</gene>
<dbReference type="AlphaFoldDB" id="A0A0C5VPT6"/>
<evidence type="ECO:0000313" key="3">
    <source>
        <dbReference type="Proteomes" id="UP000032266"/>
    </source>
</evidence>